<dbReference type="eggNOG" id="COG0579">
    <property type="taxonomic scope" value="Bacteria"/>
</dbReference>
<gene>
    <name evidence="8" type="primary">mqo</name>
    <name evidence="9" type="ordered locus">FsymDg_0282</name>
</gene>
<dbReference type="HAMAP" id="MF_00212">
    <property type="entry name" value="MQO"/>
    <property type="match status" value="1"/>
</dbReference>
<dbReference type="GO" id="GO:0047545">
    <property type="term" value="F:(S)-2-hydroxyglutarate dehydrogenase activity"/>
    <property type="evidence" value="ECO:0007669"/>
    <property type="project" value="TreeGrafter"/>
</dbReference>
<dbReference type="RefSeq" id="WP_013871849.1">
    <property type="nucleotide sequence ID" value="NC_015656.1"/>
</dbReference>
<keyword evidence="10" id="KW-1185">Reference proteome</keyword>
<name>F8B3L7_9ACTN</name>
<dbReference type="Gene3D" id="3.50.50.60">
    <property type="entry name" value="FAD/NAD(P)-binding domain"/>
    <property type="match status" value="1"/>
</dbReference>
<comment type="catalytic activity">
    <reaction evidence="1 8">
        <text>(S)-malate + a quinone = a quinol + oxaloacetate</text>
        <dbReference type="Rhea" id="RHEA:46012"/>
        <dbReference type="ChEBI" id="CHEBI:15589"/>
        <dbReference type="ChEBI" id="CHEBI:16452"/>
        <dbReference type="ChEBI" id="CHEBI:24646"/>
        <dbReference type="ChEBI" id="CHEBI:132124"/>
        <dbReference type="EC" id="1.1.5.4"/>
    </reaction>
</comment>
<keyword evidence="4 8" id="KW-0816">Tricarboxylic acid cycle</keyword>
<reference evidence="9 10" key="1">
    <citation type="submission" date="2011-05" db="EMBL/GenBank/DDBJ databases">
        <title>Complete sequence of chromosome of Frankia symbiont of Datisca glomerata.</title>
        <authorList>
            <consortium name="US DOE Joint Genome Institute"/>
            <person name="Lucas S."/>
            <person name="Han J."/>
            <person name="Lapidus A."/>
            <person name="Cheng J.-F."/>
            <person name="Goodwin L."/>
            <person name="Pitluck S."/>
            <person name="Peters L."/>
            <person name="Mikhailova N."/>
            <person name="Chertkov O."/>
            <person name="Teshima H."/>
            <person name="Han C."/>
            <person name="Tapia R."/>
            <person name="Land M."/>
            <person name="Hauser L."/>
            <person name="Kyrpides N."/>
            <person name="Ivanova N."/>
            <person name="Pagani I."/>
            <person name="Berry A."/>
            <person name="Pawlowski K."/>
            <person name="Persson T."/>
            <person name="Vanden Heuvel B."/>
            <person name="Benson D."/>
            <person name="Woyke T."/>
        </authorList>
    </citation>
    <scope>NUCLEOTIDE SEQUENCE [LARGE SCALE GENOMIC DNA]</scope>
    <source>
        <strain evidence="10">4085684</strain>
    </source>
</reference>
<dbReference type="NCBIfam" id="NF009875">
    <property type="entry name" value="PRK13339.1"/>
    <property type="match status" value="1"/>
</dbReference>
<dbReference type="GO" id="GO:0008924">
    <property type="term" value="F:L-malate dehydrogenase (quinone) activity"/>
    <property type="evidence" value="ECO:0007669"/>
    <property type="project" value="UniProtKB-UniRule"/>
</dbReference>
<comment type="similarity">
    <text evidence="8">Belongs to the MQO family.</text>
</comment>
<sequence>MNPQSPDTNRARESADVVLIGAGIMSATLGTLLRRLQPDWSIDVYERLPRVAEESSDPWNNAGTGHAALCELNYTSELPDGTIDVRKAVGINEQFQVSRQFWSYLVEDGTFSEPETFINSTPHMTFVQGATDVDFLRRRYEALRTEPLFSAMEFSDDPAVIQRWAPLLIEQRKPGEQIAATRDISGTDVDFGSLSRQLFRTLEASGVGIHLNQEIRALTRKPDGRWRLRIHNNTTGKTKEVSARFVFVGAGGWALKILQKSRIPEAYGFALLPISGQFLRTDNPAVVARHHAKVYGKAPIGAPPMSMPHLDTRIVDGKKSILFGPYAGSSPKFLKHGSVLDMPSSIRWHNVLPLLAMARDNIALVALLVNALRATRKKKIAELAKFVPGALAKDWRIITAGQRAQIVKKDPEKGGILQFGTEVVASADGSIAGVLGASPGASTAVPIMLDLLERCFPERYDAWRPRLNEMIPTFGQRLSDNTELAAQTMAATAKTLHLTEISRPLSGRSSDPVG</sequence>
<dbReference type="EC" id="1.1.5.4" evidence="8"/>
<dbReference type="InterPro" id="IPR036188">
    <property type="entry name" value="FAD/NAD-bd_sf"/>
</dbReference>
<dbReference type="NCBIfam" id="NF003605">
    <property type="entry name" value="PRK05257.1-4"/>
    <property type="match status" value="1"/>
</dbReference>
<accession>F8B3L7</accession>
<dbReference type="PANTHER" id="PTHR43104">
    <property type="entry name" value="L-2-HYDROXYGLUTARATE DEHYDROGENASE, MITOCHONDRIAL"/>
    <property type="match status" value="1"/>
</dbReference>
<dbReference type="UniPathway" id="UPA00223">
    <property type="reaction ID" value="UER01008"/>
</dbReference>
<comment type="cofactor">
    <cofactor evidence="2 8">
        <name>FAD</name>
        <dbReference type="ChEBI" id="CHEBI:57692"/>
    </cofactor>
</comment>
<dbReference type="EMBL" id="CP002801">
    <property type="protein sequence ID" value="AEH07854.1"/>
    <property type="molecule type" value="Genomic_DNA"/>
</dbReference>
<evidence type="ECO:0000256" key="8">
    <source>
        <dbReference type="HAMAP-Rule" id="MF_00212"/>
    </source>
</evidence>
<dbReference type="NCBIfam" id="TIGR01320">
    <property type="entry name" value="mal_quin_oxido"/>
    <property type="match status" value="1"/>
</dbReference>
<evidence type="ECO:0000313" key="9">
    <source>
        <dbReference type="EMBL" id="AEH07854.1"/>
    </source>
</evidence>
<dbReference type="GO" id="GO:0006099">
    <property type="term" value="P:tricarboxylic acid cycle"/>
    <property type="evidence" value="ECO:0007669"/>
    <property type="project" value="UniProtKB-UniRule"/>
</dbReference>
<evidence type="ECO:0000256" key="7">
    <source>
        <dbReference type="ARBA" id="ARBA00023002"/>
    </source>
</evidence>
<dbReference type="Proteomes" id="UP000001549">
    <property type="component" value="Chromosome"/>
</dbReference>
<dbReference type="SUPFAM" id="SSF51905">
    <property type="entry name" value="FAD/NAD(P)-binding domain"/>
    <property type="match status" value="1"/>
</dbReference>
<protein>
    <recommendedName>
        <fullName evidence="8">Probable malate:quinone oxidoreductase</fullName>
        <ecNumber evidence="8">1.1.5.4</ecNumber>
    </recommendedName>
    <alternativeName>
        <fullName evidence="8">MQO</fullName>
    </alternativeName>
    <alternativeName>
        <fullName evidence="8">Malate dehydrogenase [quinone]</fullName>
    </alternativeName>
</protein>
<evidence type="ECO:0000256" key="4">
    <source>
        <dbReference type="ARBA" id="ARBA00022532"/>
    </source>
</evidence>
<keyword evidence="7 8" id="KW-0560">Oxidoreductase</keyword>
<evidence type="ECO:0000256" key="3">
    <source>
        <dbReference type="ARBA" id="ARBA00005012"/>
    </source>
</evidence>
<evidence type="ECO:0000313" key="10">
    <source>
        <dbReference type="Proteomes" id="UP000001549"/>
    </source>
</evidence>
<proteinExistence type="inferred from homology"/>
<organism evidence="9 10">
    <name type="scientific">Candidatus Protofrankia datiscae</name>
    <dbReference type="NCBI Taxonomy" id="2716812"/>
    <lineage>
        <taxon>Bacteria</taxon>
        <taxon>Bacillati</taxon>
        <taxon>Actinomycetota</taxon>
        <taxon>Actinomycetes</taxon>
        <taxon>Frankiales</taxon>
        <taxon>Frankiaceae</taxon>
        <taxon>Protofrankia</taxon>
    </lineage>
</organism>
<evidence type="ECO:0000256" key="6">
    <source>
        <dbReference type="ARBA" id="ARBA00022827"/>
    </source>
</evidence>
<dbReference type="AlphaFoldDB" id="F8B3L7"/>
<evidence type="ECO:0000256" key="5">
    <source>
        <dbReference type="ARBA" id="ARBA00022630"/>
    </source>
</evidence>
<keyword evidence="6 8" id="KW-0274">FAD</keyword>
<comment type="pathway">
    <text evidence="3 8">Carbohydrate metabolism; tricarboxylic acid cycle; oxaloacetate from (S)-malate (quinone route): step 1/1.</text>
</comment>
<dbReference type="KEGG" id="fsy:FsymDg_0282"/>
<dbReference type="Pfam" id="PF06039">
    <property type="entry name" value="Mqo"/>
    <property type="match status" value="1"/>
</dbReference>
<dbReference type="STRING" id="656024.FsymDg_0282"/>
<dbReference type="NCBIfam" id="NF003611">
    <property type="entry name" value="PRK05257.3-2"/>
    <property type="match status" value="1"/>
</dbReference>
<dbReference type="PANTHER" id="PTHR43104:SF2">
    <property type="entry name" value="L-2-HYDROXYGLUTARATE DEHYDROGENASE, MITOCHONDRIAL"/>
    <property type="match status" value="1"/>
</dbReference>
<evidence type="ECO:0000256" key="1">
    <source>
        <dbReference type="ARBA" id="ARBA00001139"/>
    </source>
</evidence>
<dbReference type="HOGENOM" id="CLU_028151_0_0_11"/>
<keyword evidence="5 8" id="KW-0285">Flavoprotein</keyword>
<evidence type="ECO:0000256" key="2">
    <source>
        <dbReference type="ARBA" id="ARBA00001974"/>
    </source>
</evidence>
<dbReference type="NCBIfam" id="NF003606">
    <property type="entry name" value="PRK05257.2-1"/>
    <property type="match status" value="1"/>
</dbReference>
<dbReference type="NCBIfam" id="NF003603">
    <property type="entry name" value="PRK05257.1-1"/>
    <property type="match status" value="1"/>
</dbReference>
<dbReference type="Gene3D" id="3.30.9.10">
    <property type="entry name" value="D-Amino Acid Oxidase, subunit A, domain 2"/>
    <property type="match status" value="1"/>
</dbReference>
<dbReference type="InterPro" id="IPR006231">
    <property type="entry name" value="MQO"/>
</dbReference>